<dbReference type="Gene3D" id="2.130.10.10">
    <property type="entry name" value="YVTN repeat-like/Quinoprotein amine dehydrogenase"/>
    <property type="match status" value="1"/>
</dbReference>
<organism evidence="2">
    <name type="scientific">Fagus sylvatica</name>
    <name type="common">Beechnut</name>
    <dbReference type="NCBI Taxonomy" id="28930"/>
    <lineage>
        <taxon>Eukaryota</taxon>
        <taxon>Viridiplantae</taxon>
        <taxon>Streptophyta</taxon>
        <taxon>Embryophyta</taxon>
        <taxon>Tracheophyta</taxon>
        <taxon>Spermatophyta</taxon>
        <taxon>Magnoliopsida</taxon>
        <taxon>eudicotyledons</taxon>
        <taxon>Gunneridae</taxon>
        <taxon>Pentapetalae</taxon>
        <taxon>rosids</taxon>
        <taxon>fabids</taxon>
        <taxon>Fagales</taxon>
        <taxon>Fagaceae</taxon>
        <taxon>Fagus</taxon>
    </lineage>
</organism>
<dbReference type="InterPro" id="IPR001680">
    <property type="entry name" value="WD40_rpt"/>
</dbReference>
<feature type="repeat" description="WD" evidence="1">
    <location>
        <begin position="13"/>
        <end position="45"/>
    </location>
</feature>
<accession>A0A2N9IP06</accession>
<dbReference type="PANTHER" id="PTHR16266:SF17">
    <property type="entry name" value="BRWD3"/>
    <property type="match status" value="1"/>
</dbReference>
<protein>
    <submittedName>
        <fullName evidence="2">Uncharacterized protein</fullName>
    </submittedName>
</protein>
<dbReference type="PANTHER" id="PTHR16266">
    <property type="entry name" value="WD REPEAT DOMAIN 9"/>
    <property type="match status" value="1"/>
</dbReference>
<dbReference type="SMART" id="SM00320">
    <property type="entry name" value="WD40"/>
    <property type="match status" value="1"/>
</dbReference>
<dbReference type="InterPro" id="IPR015943">
    <property type="entry name" value="WD40/YVTN_repeat-like_dom_sf"/>
</dbReference>
<proteinExistence type="predicted"/>
<dbReference type="GO" id="GO:0007010">
    <property type="term" value="P:cytoskeleton organization"/>
    <property type="evidence" value="ECO:0007669"/>
    <property type="project" value="TreeGrafter"/>
</dbReference>
<evidence type="ECO:0000256" key="1">
    <source>
        <dbReference type="PROSITE-ProRule" id="PRU00221"/>
    </source>
</evidence>
<evidence type="ECO:0000313" key="2">
    <source>
        <dbReference type="EMBL" id="SPD26582.1"/>
    </source>
</evidence>
<dbReference type="EMBL" id="OIVN01006159">
    <property type="protein sequence ID" value="SPD26582.1"/>
    <property type="molecule type" value="Genomic_DNA"/>
</dbReference>
<dbReference type="GO" id="GO:0006357">
    <property type="term" value="P:regulation of transcription by RNA polymerase II"/>
    <property type="evidence" value="ECO:0007669"/>
    <property type="project" value="TreeGrafter"/>
</dbReference>
<reference evidence="2" key="1">
    <citation type="submission" date="2018-02" db="EMBL/GenBank/DDBJ databases">
        <authorList>
            <person name="Cohen D.B."/>
            <person name="Kent A.D."/>
        </authorList>
    </citation>
    <scope>NUCLEOTIDE SEQUENCE</scope>
</reference>
<dbReference type="PROSITE" id="PS50082">
    <property type="entry name" value="WD_REPEATS_2"/>
    <property type="match status" value="1"/>
</dbReference>
<keyword evidence="1" id="KW-0853">WD repeat</keyword>
<dbReference type="SUPFAM" id="SSF50978">
    <property type="entry name" value="WD40 repeat-like"/>
    <property type="match status" value="1"/>
</dbReference>
<sequence>MVRRVMDPPRSSNGPQSHQILCCAYNANGTVFVTGSSDTYARVWSAFKSTPDDPDQSVPEMDVLSGHENDVNYVQFSGCAVASKSSMAHSLKEENIPKFKNSWSVNIPSSFNLLFLSKFKVT</sequence>
<dbReference type="Pfam" id="PF00400">
    <property type="entry name" value="WD40"/>
    <property type="match status" value="1"/>
</dbReference>
<dbReference type="GO" id="GO:0005634">
    <property type="term" value="C:nucleus"/>
    <property type="evidence" value="ECO:0007669"/>
    <property type="project" value="TreeGrafter"/>
</dbReference>
<dbReference type="AlphaFoldDB" id="A0A2N9IP06"/>
<dbReference type="GO" id="GO:0008360">
    <property type="term" value="P:regulation of cell shape"/>
    <property type="evidence" value="ECO:0007669"/>
    <property type="project" value="TreeGrafter"/>
</dbReference>
<name>A0A2N9IP06_FAGSY</name>
<dbReference type="InterPro" id="IPR036322">
    <property type="entry name" value="WD40_repeat_dom_sf"/>
</dbReference>
<gene>
    <name evidence="2" type="ORF">FSB_LOCUS54464</name>
</gene>
<dbReference type="InterPro" id="IPR052060">
    <property type="entry name" value="Bromo_WD_repeat"/>
</dbReference>